<name>A0A7W6GM62_9HYPH</name>
<proteinExistence type="predicted"/>
<accession>A0A7W6GM62</accession>
<keyword evidence="1" id="KW-0732">Signal</keyword>
<feature type="chain" id="PRO_5031279761" evidence="1">
    <location>
        <begin position="23"/>
        <end position="199"/>
    </location>
</feature>
<organism evidence="2 3">
    <name type="scientific">Mycoplana azooxidifex</name>
    <dbReference type="NCBI Taxonomy" id="1636188"/>
    <lineage>
        <taxon>Bacteria</taxon>
        <taxon>Pseudomonadati</taxon>
        <taxon>Pseudomonadota</taxon>
        <taxon>Alphaproteobacteria</taxon>
        <taxon>Hyphomicrobiales</taxon>
        <taxon>Rhizobiaceae</taxon>
        <taxon>Mycoplana</taxon>
    </lineage>
</organism>
<evidence type="ECO:0000256" key="1">
    <source>
        <dbReference type="SAM" id="SignalP"/>
    </source>
</evidence>
<gene>
    <name evidence="2" type="ORF">GGQ64_003854</name>
</gene>
<protein>
    <submittedName>
        <fullName evidence="2">Uncharacterized protein</fullName>
    </submittedName>
</protein>
<dbReference type="Proteomes" id="UP000574761">
    <property type="component" value="Unassembled WGS sequence"/>
</dbReference>
<feature type="signal peptide" evidence="1">
    <location>
        <begin position="1"/>
        <end position="22"/>
    </location>
</feature>
<comment type="caution">
    <text evidence="2">The sequence shown here is derived from an EMBL/GenBank/DDBJ whole genome shotgun (WGS) entry which is preliminary data.</text>
</comment>
<evidence type="ECO:0000313" key="2">
    <source>
        <dbReference type="EMBL" id="MBB3978619.1"/>
    </source>
</evidence>
<reference evidence="2 3" key="1">
    <citation type="submission" date="2020-08" db="EMBL/GenBank/DDBJ databases">
        <title>Genomic Encyclopedia of Type Strains, Phase IV (KMG-IV): sequencing the most valuable type-strain genomes for metagenomic binning, comparative biology and taxonomic classification.</title>
        <authorList>
            <person name="Goeker M."/>
        </authorList>
    </citation>
    <scope>NUCLEOTIDE SEQUENCE [LARGE SCALE GENOMIC DNA]</scope>
    <source>
        <strain evidence="2 3">DSM 100211</strain>
    </source>
</reference>
<keyword evidence="3" id="KW-1185">Reference proteome</keyword>
<dbReference type="RefSeq" id="WP_183806885.1">
    <property type="nucleotide sequence ID" value="NZ_JACIEE010000008.1"/>
</dbReference>
<evidence type="ECO:0000313" key="3">
    <source>
        <dbReference type="Proteomes" id="UP000574761"/>
    </source>
</evidence>
<dbReference type="AlphaFoldDB" id="A0A7W6GM62"/>
<sequence>MKIGWKIIACLATLCGATSVYARNPVYAIPGMVATYDANLRRENPPELLRKLGGGKMLWFASTGDIGTGARFSMSQLSATPIENSDVASMPESVIAELMSKLRPEIGRWFNQIGYEMSGDLKSFRKTTAHGVNLVGYSAQATKSFTAYEGWPTVSCKTALVWNLADTISVTGCWDEPYRDYGLIEFDKILDSITFVDFH</sequence>
<dbReference type="EMBL" id="JACIEE010000008">
    <property type="protein sequence ID" value="MBB3978619.1"/>
    <property type="molecule type" value="Genomic_DNA"/>
</dbReference>